<keyword evidence="2" id="KW-0540">Nuclease</keyword>
<evidence type="ECO:0000313" key="5">
    <source>
        <dbReference type="Proteomes" id="UP001430953"/>
    </source>
</evidence>
<dbReference type="GO" id="GO:0005829">
    <property type="term" value="C:cytosol"/>
    <property type="evidence" value="ECO:0007669"/>
    <property type="project" value="TreeGrafter"/>
</dbReference>
<keyword evidence="2" id="KW-0539">Nucleus</keyword>
<dbReference type="GO" id="GO:0003723">
    <property type="term" value="F:RNA binding"/>
    <property type="evidence" value="ECO:0007669"/>
    <property type="project" value="UniProtKB-KW"/>
</dbReference>
<dbReference type="AlphaFoldDB" id="A0AAW2F6Z4"/>
<dbReference type="Proteomes" id="UP001430953">
    <property type="component" value="Unassembled WGS sequence"/>
</dbReference>
<accession>A0AAW2F6Z4</accession>
<dbReference type="GO" id="GO:0046872">
    <property type="term" value="F:metal ion binding"/>
    <property type="evidence" value="ECO:0007669"/>
    <property type="project" value="UniProtKB-KW"/>
</dbReference>
<dbReference type="Pfam" id="PF08652">
    <property type="entry name" value="RAI1"/>
    <property type="match status" value="1"/>
</dbReference>
<keyword evidence="2" id="KW-0694">RNA-binding</keyword>
<comment type="subcellular location">
    <subcellularLocation>
        <location evidence="2">Nucleus</location>
    </subcellularLocation>
</comment>
<dbReference type="GO" id="GO:0110155">
    <property type="term" value="P:NAD-cap decapping"/>
    <property type="evidence" value="ECO:0007669"/>
    <property type="project" value="TreeGrafter"/>
</dbReference>
<dbReference type="EMBL" id="JADYXP020000013">
    <property type="protein sequence ID" value="KAL0111771.1"/>
    <property type="molecule type" value="Genomic_DNA"/>
</dbReference>
<evidence type="ECO:0000259" key="3">
    <source>
        <dbReference type="Pfam" id="PF08652"/>
    </source>
</evidence>
<evidence type="ECO:0000313" key="4">
    <source>
        <dbReference type="EMBL" id="KAL0111771.1"/>
    </source>
</evidence>
<dbReference type="InterPro" id="IPR013961">
    <property type="entry name" value="RAI1"/>
</dbReference>
<sequence length="368" mass="43555">MSFKINDIEQKVTVPTLTVELIGHFSIDGNLQYHDDLSQLKYVIRPSNLDNTNFDLTKNNGPVHHSAHLHIKLDNILKWICDNHHRIDKPLSVEKDRWFDIDFICSRGVIKKILSSPYSYGDDWTIYASKYRGTIYLCHFYSDETEYHYANKTKMDKLFESRGFKFEQYMVADHPSSEPNLSIPLDENEKFYCMFKANFDNYSLLYGAEIDGIISEEPITDTLVGKNFELIELKTYRNSHLDIHDKVPDKIAVQWWSQIYIVQMNKIMCGFKNSFGRVTRVKEYTMDDLLQFSSNSYNVDKCKIACKMFLDNVKKIVTKNHNECSYKFKWRWSTKNIVSYSEEDPDDEKFLFVKPWFVEKMEKYKCSK</sequence>
<dbReference type="EC" id="3.6.1.-" evidence="2"/>
<organism evidence="4 5">
    <name type="scientific">Cardiocondyla obscurior</name>
    <dbReference type="NCBI Taxonomy" id="286306"/>
    <lineage>
        <taxon>Eukaryota</taxon>
        <taxon>Metazoa</taxon>
        <taxon>Ecdysozoa</taxon>
        <taxon>Arthropoda</taxon>
        <taxon>Hexapoda</taxon>
        <taxon>Insecta</taxon>
        <taxon>Pterygota</taxon>
        <taxon>Neoptera</taxon>
        <taxon>Endopterygota</taxon>
        <taxon>Hymenoptera</taxon>
        <taxon>Apocrita</taxon>
        <taxon>Aculeata</taxon>
        <taxon>Formicoidea</taxon>
        <taxon>Formicidae</taxon>
        <taxon>Myrmicinae</taxon>
        <taxon>Cardiocondyla</taxon>
    </lineage>
</organism>
<dbReference type="GO" id="GO:0005634">
    <property type="term" value="C:nucleus"/>
    <property type="evidence" value="ECO:0007669"/>
    <property type="project" value="UniProtKB-SubCell"/>
</dbReference>
<keyword evidence="2" id="KW-0547">Nucleotide-binding</keyword>
<proteinExistence type="inferred from homology"/>
<dbReference type="GO" id="GO:0000166">
    <property type="term" value="F:nucleotide binding"/>
    <property type="evidence" value="ECO:0007669"/>
    <property type="project" value="UniProtKB-KW"/>
</dbReference>
<keyword evidence="2" id="KW-0479">Metal-binding</keyword>
<dbReference type="GO" id="GO:0004518">
    <property type="term" value="F:nuclease activity"/>
    <property type="evidence" value="ECO:0007669"/>
    <property type="project" value="UniProtKB-KW"/>
</dbReference>
<reference evidence="4 5" key="1">
    <citation type="submission" date="2023-03" db="EMBL/GenBank/DDBJ databases">
        <title>High recombination rates correlate with genetic variation in Cardiocondyla obscurior ants.</title>
        <authorList>
            <person name="Errbii M."/>
        </authorList>
    </citation>
    <scope>NUCLEOTIDE SEQUENCE [LARGE SCALE GENOMIC DNA]</scope>
    <source>
        <strain evidence="4">Alpha-2009</strain>
        <tissue evidence="4">Whole body</tissue>
    </source>
</reference>
<dbReference type="GO" id="GO:0000956">
    <property type="term" value="P:nuclear-transcribed mRNA catabolic process"/>
    <property type="evidence" value="ECO:0007669"/>
    <property type="project" value="TreeGrafter"/>
</dbReference>
<dbReference type="PANTHER" id="PTHR12395">
    <property type="entry name" value="DOM-3 RELATED"/>
    <property type="match status" value="1"/>
</dbReference>
<dbReference type="PANTHER" id="PTHR12395:SF9">
    <property type="entry name" value="DECAPPING AND EXORIBONUCLEASE PROTEIN"/>
    <property type="match status" value="1"/>
</dbReference>
<keyword evidence="5" id="KW-1185">Reference proteome</keyword>
<dbReference type="GO" id="GO:0034353">
    <property type="term" value="F:mRNA 5'-diphosphatase activity"/>
    <property type="evidence" value="ECO:0007669"/>
    <property type="project" value="TreeGrafter"/>
</dbReference>
<comment type="cofactor">
    <cofactor evidence="2">
        <name>a divalent metal cation</name>
        <dbReference type="ChEBI" id="CHEBI:60240"/>
    </cofactor>
</comment>
<keyword evidence="2" id="KW-0378">Hydrolase</keyword>
<comment type="similarity">
    <text evidence="1 2">Belongs to the DXO/Dom3Z family.</text>
</comment>
<evidence type="ECO:0000256" key="2">
    <source>
        <dbReference type="RuleBase" id="RU367113"/>
    </source>
</evidence>
<name>A0AAW2F6Z4_9HYME</name>
<comment type="caution">
    <text evidence="4">The sequence shown here is derived from an EMBL/GenBank/DDBJ whole genome shotgun (WGS) entry which is preliminary data.</text>
</comment>
<comment type="function">
    <text evidence="2">Decapping enzyme for NAD-capped RNAs: specifically hydrolyzes the nicotinamide adenine dinucleotide (NAD) cap from a subset of RNAs by removing the entire NAD moiety from the 5'-end of an NAD-capped RNA.</text>
</comment>
<gene>
    <name evidence="4" type="ORF">PUN28_013158</name>
</gene>
<dbReference type="InterPro" id="IPR039039">
    <property type="entry name" value="RAI1-like_fam"/>
</dbReference>
<feature type="domain" description="RAI1-like" evidence="3">
    <location>
        <begin position="22"/>
        <end position="357"/>
    </location>
</feature>
<evidence type="ECO:0000256" key="1">
    <source>
        <dbReference type="ARBA" id="ARBA00006562"/>
    </source>
</evidence>
<protein>
    <recommendedName>
        <fullName evidence="2">Decapping nuclease</fullName>
        <ecNumber evidence="2">3.6.1.-</ecNumber>
    </recommendedName>
</protein>